<organism evidence="2 3">
    <name type="scientific">Cellulomonas gilvus (strain ATCC 13127 / NRRL B-14078)</name>
    <name type="common">Cellvibrio gilvus</name>
    <dbReference type="NCBI Taxonomy" id="593907"/>
    <lineage>
        <taxon>Bacteria</taxon>
        <taxon>Bacillati</taxon>
        <taxon>Actinomycetota</taxon>
        <taxon>Actinomycetes</taxon>
        <taxon>Micrococcales</taxon>
        <taxon>Cellulomonadaceae</taxon>
        <taxon>Cellulomonas</taxon>
    </lineage>
</organism>
<dbReference type="KEGG" id="cga:Celgi_0716"/>
<sequence>MTSPTAPAWRSMPPGERVVVRRRLPDPEPGGPRLTDVLGVVLRVEPVDVVLETTRGHVRVPGEDVVLWKVIPPRSPDRRLHRR</sequence>
<evidence type="ECO:0000313" key="3">
    <source>
        <dbReference type="Proteomes" id="UP000000485"/>
    </source>
</evidence>
<keyword evidence="3" id="KW-1185">Reference proteome</keyword>
<evidence type="ECO:0000259" key="1">
    <source>
        <dbReference type="Pfam" id="PF24551"/>
    </source>
</evidence>
<dbReference type="AlphaFoldDB" id="F7ZYW7"/>
<feature type="domain" description="Histone acetyltransferase Rv0428c-like SH3" evidence="1">
    <location>
        <begin position="12"/>
        <end position="69"/>
    </location>
</feature>
<dbReference type="EMBL" id="CP002665">
    <property type="protein sequence ID" value="AEI11235.1"/>
    <property type="molecule type" value="Genomic_DNA"/>
</dbReference>
<dbReference type="Pfam" id="PF24551">
    <property type="entry name" value="SH3_Rv0428c"/>
    <property type="match status" value="1"/>
</dbReference>
<dbReference type="Proteomes" id="UP000000485">
    <property type="component" value="Chromosome"/>
</dbReference>
<gene>
    <name evidence="2" type="ordered locus">Celgi_0716</name>
</gene>
<name>F7ZYW7_CELGA</name>
<dbReference type="HOGENOM" id="CLU_179220_0_0_11"/>
<dbReference type="RefSeq" id="WP_013882758.1">
    <property type="nucleotide sequence ID" value="NC_015671.1"/>
</dbReference>
<reference evidence="3" key="1">
    <citation type="submission" date="2011-04" db="EMBL/GenBank/DDBJ databases">
        <title>Complete sequence of Cellvibrio gilvus ATCC 13127.</title>
        <authorList>
            <person name="Lucas S."/>
            <person name="Han J."/>
            <person name="Lapidus A."/>
            <person name="Cheng J.-F."/>
            <person name="Goodwin L."/>
            <person name="Pitluck S."/>
            <person name="Peters L."/>
            <person name="Munk A."/>
            <person name="Detter J.C."/>
            <person name="Han C."/>
            <person name="Tapia R."/>
            <person name="Land M."/>
            <person name="Hauser L."/>
            <person name="Kyrpides N."/>
            <person name="Ivanova N."/>
            <person name="Ovchinnikova G."/>
            <person name="Pagani I."/>
            <person name="Mead D."/>
            <person name="Brumm P."/>
            <person name="Woyke T."/>
        </authorList>
    </citation>
    <scope>NUCLEOTIDE SEQUENCE [LARGE SCALE GENOMIC DNA]</scope>
    <source>
        <strain evidence="3">ATCC 13127 / NRRL B-14078</strain>
    </source>
</reference>
<accession>F7ZYW7</accession>
<protein>
    <recommendedName>
        <fullName evidence="1">Histone acetyltransferase Rv0428c-like SH3 domain-containing protein</fullName>
    </recommendedName>
</protein>
<evidence type="ECO:0000313" key="2">
    <source>
        <dbReference type="EMBL" id="AEI11235.1"/>
    </source>
</evidence>
<dbReference type="InterPro" id="IPR056934">
    <property type="entry name" value="SH3_Rv0428c"/>
</dbReference>
<dbReference type="STRING" id="593907.Celgi_0716"/>
<proteinExistence type="predicted"/>